<dbReference type="Pfam" id="PF04408">
    <property type="entry name" value="WHD_HA2"/>
    <property type="match status" value="1"/>
</dbReference>
<dbReference type="Pfam" id="PF07717">
    <property type="entry name" value="OB_NTP_bind"/>
    <property type="match status" value="1"/>
</dbReference>
<dbReference type="Gene3D" id="1.20.120.1080">
    <property type="match status" value="1"/>
</dbReference>
<dbReference type="GO" id="GO:0003723">
    <property type="term" value="F:RNA binding"/>
    <property type="evidence" value="ECO:0007669"/>
    <property type="project" value="TreeGrafter"/>
</dbReference>
<dbReference type="GO" id="GO:0005524">
    <property type="term" value="F:ATP binding"/>
    <property type="evidence" value="ECO:0007669"/>
    <property type="project" value="UniProtKB-KW"/>
</dbReference>
<keyword evidence="1" id="KW-0547">Nucleotide-binding</keyword>
<proteinExistence type="predicted"/>
<dbReference type="GO" id="GO:0016787">
    <property type="term" value="F:hydrolase activity"/>
    <property type="evidence" value="ECO:0007669"/>
    <property type="project" value="UniProtKB-KW"/>
</dbReference>
<dbReference type="Pfam" id="PF21010">
    <property type="entry name" value="HA2_C"/>
    <property type="match status" value="1"/>
</dbReference>
<dbReference type="PANTHER" id="PTHR18934:SF99">
    <property type="entry name" value="ATP-DEPENDENT RNA HELICASE DHX37-RELATED"/>
    <property type="match status" value="1"/>
</dbReference>
<dbReference type="AlphaFoldDB" id="A0A1H8CPS6"/>
<dbReference type="InterPro" id="IPR027417">
    <property type="entry name" value="P-loop_NTPase"/>
</dbReference>
<dbReference type="EMBL" id="FOCP01000005">
    <property type="protein sequence ID" value="SEM96127.1"/>
    <property type="molecule type" value="Genomic_DNA"/>
</dbReference>
<dbReference type="OrthoDB" id="9805617at2"/>
<evidence type="ECO:0000313" key="7">
    <source>
        <dbReference type="EMBL" id="SEM96127.1"/>
    </source>
</evidence>
<dbReference type="SMART" id="SM00487">
    <property type="entry name" value="DEXDc"/>
    <property type="match status" value="1"/>
</dbReference>
<dbReference type="InterPro" id="IPR007502">
    <property type="entry name" value="Helicase-assoc_dom"/>
</dbReference>
<dbReference type="Gene3D" id="3.40.50.300">
    <property type="entry name" value="P-loop containing nucleotide triphosphate hydrolases"/>
    <property type="match status" value="2"/>
</dbReference>
<evidence type="ECO:0000256" key="4">
    <source>
        <dbReference type="ARBA" id="ARBA00022840"/>
    </source>
</evidence>
<dbReference type="PROSITE" id="PS51194">
    <property type="entry name" value="HELICASE_CTER"/>
    <property type="match status" value="1"/>
</dbReference>
<evidence type="ECO:0000259" key="5">
    <source>
        <dbReference type="PROSITE" id="PS51192"/>
    </source>
</evidence>
<dbReference type="InterPro" id="IPR024590">
    <property type="entry name" value="HrpA_C"/>
</dbReference>
<gene>
    <name evidence="7" type="ORF">SAMN05216325_10538</name>
</gene>
<evidence type="ECO:0000256" key="2">
    <source>
        <dbReference type="ARBA" id="ARBA00022801"/>
    </source>
</evidence>
<dbReference type="InterPro" id="IPR003593">
    <property type="entry name" value="AAA+_ATPase"/>
</dbReference>
<dbReference type="InterPro" id="IPR010222">
    <property type="entry name" value="RNA_helicase_HrpA"/>
</dbReference>
<keyword evidence="4" id="KW-0067">ATP-binding</keyword>
<dbReference type="Pfam" id="PF11898">
    <property type="entry name" value="DUF3418"/>
    <property type="match status" value="1"/>
</dbReference>
<dbReference type="SMART" id="SM00847">
    <property type="entry name" value="HA2"/>
    <property type="match status" value="1"/>
</dbReference>
<dbReference type="STRING" id="917.SAMN05216326_11053"/>
<name>A0A1H8CPS6_9PROT</name>
<evidence type="ECO:0000313" key="8">
    <source>
        <dbReference type="Proteomes" id="UP000199459"/>
    </source>
</evidence>
<dbReference type="SMART" id="SM00382">
    <property type="entry name" value="AAA"/>
    <property type="match status" value="1"/>
</dbReference>
<dbReference type="GO" id="GO:0003724">
    <property type="term" value="F:RNA helicase activity"/>
    <property type="evidence" value="ECO:0007669"/>
    <property type="project" value="InterPro"/>
</dbReference>
<feature type="domain" description="Helicase ATP-binding" evidence="5">
    <location>
        <begin position="35"/>
        <end position="198"/>
    </location>
</feature>
<dbReference type="InterPro" id="IPR001650">
    <property type="entry name" value="Helicase_C-like"/>
</dbReference>
<dbReference type="InterPro" id="IPR048333">
    <property type="entry name" value="HA2_WH"/>
</dbReference>
<dbReference type="Proteomes" id="UP000199459">
    <property type="component" value="Unassembled WGS sequence"/>
</dbReference>
<sequence length="1257" mass="144187">METDLPDKSTCRLARLPQPVYPDGLPVVAKREAIKQAIAENQVVIICGETGSGKTTQLPKICLEMQRGVHGMIGHTQPRRIAARSVAKRIAAELGTTLGQTVGYKVRFSDKVGTDSYVKLMTDGILLAETQGDPRLQAYDTLIIDEAHERSLNIDFLLGYIRRLLPSRPDLKLIVTSATIDAERFSRHFNHAPVIEVSGRTYPVEIRYQPVVPDDEDVDMQQKILNAVDEIVQTSQSGDILVFLPGEREIRETAESLRKHHFDRQQSVIPGAEILPLFARLSFNEQERVFKPGQARRIVLATNVAETSLTVPGIRYVIDTGRARINRYSYRNKVEQLQTEKISRASANQRAGRCGRIASGVCYRLYSEEDYQSRPAFTDPEILRSSLASVILRMKSLKIGDVENFPFLEPPSARMIADGYQLLTELGGVDENKRLTQLGWQLSKFPIDPRIARMVLAAKRENCLHEVLIIASALSLQDPRDRPFEYQDAADQAHRRFLDERSDFMSYLKLWEYFDKLLKNKKSNRKLVAQCRDQFLSYRRLREWREIHNQLNVLVKEFGFRPNEVPATYDEIHRALLAGLLGNIGYKTEKEGEYLGARGIRFSVFPGSALKKGKAKTKWAVCAELVETSRLYGRCVARIDPAWLEKIAGSLCKHDYFDPHWQKKRAEVIAYERVTLYGLPVVTKRPVHYGRINPKESRELFIRGALVAGEYHTQAPFFAHNRQLVKEVEDLEHKTRRQDVLVDDETIFAFYDERIPHHIYNGAGFEHWRKQAERENPKLLYLDRELLTRHSGDAVEVQFPEKLALSDGSSFALSYRFEPGHVLDGVSVTIPLPVLNRLDAEQFDYLVPGLVREKITWYLKALPKQVRRLLVPIPESVTEFLQWQSASPQDAAIRDALAKFILRKTTLTIPVDTWEDKTMPPHLLINYRIVNEAGEECAMSRDLAELQAQFGSAAQSTFRQLSLDDEKAGIERDDIKHWDFGDLPEKITFTRSGRKLIGYPALVDEKDHVAIRLFDTPATAEQAMRTGVGRLMQLEFREHMKQLDKSIPGFRQAALQLTTCINPGELKQDLIDTIADRAFVGNDPLPRTEQAYTAQLPKARERLPQVIENYTRVLGEIAEAYHALMQYRSSTKQANPRIAADLDQQFNHLIYPGFIGETPWERLKHFPRYLKAMHVRLEKSSGNLPRDEQQAAEINVLWSRYQHCLEKHRKLSIDDVNLTEFRWQLEELRVSLFAQELKTPRPVSVKRLEKLWEKIRK</sequence>
<dbReference type="SMART" id="SM00490">
    <property type="entry name" value="HELICc"/>
    <property type="match status" value="1"/>
</dbReference>
<reference evidence="7 8" key="1">
    <citation type="submission" date="2016-10" db="EMBL/GenBank/DDBJ databases">
        <authorList>
            <person name="de Groot N.N."/>
        </authorList>
    </citation>
    <scope>NUCLEOTIDE SEQUENCE [LARGE SCALE GENOMIC DNA]</scope>
    <source>
        <strain evidence="7 8">Nm22</strain>
    </source>
</reference>
<dbReference type="RefSeq" id="WP_090628775.1">
    <property type="nucleotide sequence ID" value="NZ_FOCP01000005.1"/>
</dbReference>
<dbReference type="NCBIfam" id="TIGR01967">
    <property type="entry name" value="DEAH_box_HrpA"/>
    <property type="match status" value="1"/>
</dbReference>
<dbReference type="PROSITE" id="PS51192">
    <property type="entry name" value="HELICASE_ATP_BIND_1"/>
    <property type="match status" value="1"/>
</dbReference>
<keyword evidence="2" id="KW-0378">Hydrolase</keyword>
<organism evidence="7 8">
    <name type="scientific">Nitrosomonas marina</name>
    <dbReference type="NCBI Taxonomy" id="917"/>
    <lineage>
        <taxon>Bacteria</taxon>
        <taxon>Pseudomonadati</taxon>
        <taxon>Pseudomonadota</taxon>
        <taxon>Betaproteobacteria</taxon>
        <taxon>Nitrosomonadales</taxon>
        <taxon>Nitrosomonadaceae</taxon>
        <taxon>Nitrosomonas</taxon>
    </lineage>
</organism>
<dbReference type="SUPFAM" id="SSF52540">
    <property type="entry name" value="P-loop containing nucleoside triphosphate hydrolases"/>
    <property type="match status" value="1"/>
</dbReference>
<evidence type="ECO:0000256" key="1">
    <source>
        <dbReference type="ARBA" id="ARBA00022741"/>
    </source>
</evidence>
<feature type="domain" description="Helicase C-terminal" evidence="6">
    <location>
        <begin position="219"/>
        <end position="398"/>
    </location>
</feature>
<dbReference type="InterPro" id="IPR011545">
    <property type="entry name" value="DEAD/DEAH_box_helicase_dom"/>
</dbReference>
<dbReference type="InterPro" id="IPR014001">
    <property type="entry name" value="Helicase_ATP-bd"/>
</dbReference>
<evidence type="ECO:0000259" key="6">
    <source>
        <dbReference type="PROSITE" id="PS51194"/>
    </source>
</evidence>
<dbReference type="NCBIfam" id="NF008348">
    <property type="entry name" value="PRK11131.1"/>
    <property type="match status" value="1"/>
</dbReference>
<dbReference type="CDD" id="cd18791">
    <property type="entry name" value="SF2_C_RHA"/>
    <property type="match status" value="1"/>
</dbReference>
<evidence type="ECO:0000256" key="3">
    <source>
        <dbReference type="ARBA" id="ARBA00022806"/>
    </source>
</evidence>
<dbReference type="Pfam" id="PF00271">
    <property type="entry name" value="Helicase_C"/>
    <property type="match status" value="1"/>
</dbReference>
<dbReference type="InterPro" id="IPR011709">
    <property type="entry name" value="DEAD-box_helicase_OB_fold"/>
</dbReference>
<dbReference type="FunFam" id="1.20.120.1080:FF:000005">
    <property type="entry name" value="ATP-dependent helicase HrpA"/>
    <property type="match status" value="1"/>
</dbReference>
<protein>
    <submittedName>
        <fullName evidence="7">ATP-dependent helicase HrpA</fullName>
    </submittedName>
</protein>
<accession>A0A1H8CPS6</accession>
<keyword evidence="3 7" id="KW-0347">Helicase</keyword>
<dbReference type="Pfam" id="PF00270">
    <property type="entry name" value="DEAD"/>
    <property type="match status" value="1"/>
</dbReference>
<dbReference type="PANTHER" id="PTHR18934">
    <property type="entry name" value="ATP-DEPENDENT RNA HELICASE"/>
    <property type="match status" value="1"/>
</dbReference>